<dbReference type="PANTHER" id="PTHR16039:SF1">
    <property type="entry name" value="HAUS AUGMIN-LIKE COMPLEX SUBUNIT 2"/>
    <property type="match status" value="1"/>
</dbReference>
<dbReference type="OrthoDB" id="2436605at2759"/>
<accession>A0A812DNE1</accession>
<dbReference type="GO" id="GO:0051225">
    <property type="term" value="P:spindle assembly"/>
    <property type="evidence" value="ECO:0007669"/>
    <property type="project" value="InterPro"/>
</dbReference>
<organism evidence="1 2">
    <name type="scientific">Acanthosepion pharaonis</name>
    <name type="common">Pharaoh cuttlefish</name>
    <name type="synonym">Sepia pharaonis</name>
    <dbReference type="NCBI Taxonomy" id="158019"/>
    <lineage>
        <taxon>Eukaryota</taxon>
        <taxon>Metazoa</taxon>
        <taxon>Spiralia</taxon>
        <taxon>Lophotrochozoa</taxon>
        <taxon>Mollusca</taxon>
        <taxon>Cephalopoda</taxon>
        <taxon>Coleoidea</taxon>
        <taxon>Decapodiformes</taxon>
        <taxon>Sepiida</taxon>
        <taxon>Sepiina</taxon>
        <taxon>Sepiidae</taxon>
        <taxon>Acanthosepion</taxon>
    </lineage>
</organism>
<name>A0A812DNE1_ACAPH</name>
<dbReference type="EMBL" id="CAHIKZ030004103">
    <property type="protein sequence ID" value="CAE1307132.1"/>
    <property type="molecule type" value="Genomic_DNA"/>
</dbReference>
<dbReference type="AlphaFoldDB" id="A0A812DNE1"/>
<evidence type="ECO:0000313" key="1">
    <source>
        <dbReference type="EMBL" id="CAE1307132.1"/>
    </source>
</evidence>
<evidence type="ECO:0000313" key="2">
    <source>
        <dbReference type="Proteomes" id="UP000597762"/>
    </source>
</evidence>
<dbReference type="GO" id="GO:0005813">
    <property type="term" value="C:centrosome"/>
    <property type="evidence" value="ECO:0007669"/>
    <property type="project" value="TreeGrafter"/>
</dbReference>
<keyword evidence="2" id="KW-1185">Reference proteome</keyword>
<dbReference type="PRINTS" id="PR02088">
    <property type="entry name" value="HAUSAUGMINL2"/>
</dbReference>
<dbReference type="GO" id="GO:1990498">
    <property type="term" value="C:mitotic spindle microtubule"/>
    <property type="evidence" value="ECO:0007669"/>
    <property type="project" value="TreeGrafter"/>
</dbReference>
<dbReference type="InterPro" id="IPR026242">
    <property type="entry name" value="HAUS2_metazoa"/>
</dbReference>
<gene>
    <name evidence="1" type="ORF">SPHA_59197</name>
</gene>
<sequence>MDGVMNPWCLDDKIYKSLNDVCVLAEKNRVARKKKLINETETNLEEKFPSLELIKFLQSANDSVEVISKITFEIQQRSQDKESADILHSNQIQQRIAMISNFTDHLKSLVQEKQTLLTALQRPLVENSIKLELKHHEPTMKMFSQVSSILRDLVKNLNNIEWLVNADLASPNKLEEALSFIESNLACLQTCYLRLNQVNNNMEELKSFS</sequence>
<reference evidence="1" key="1">
    <citation type="submission" date="2021-01" db="EMBL/GenBank/DDBJ databases">
        <authorList>
            <person name="Li R."/>
            <person name="Bekaert M."/>
        </authorList>
    </citation>
    <scope>NUCLEOTIDE SEQUENCE</scope>
    <source>
        <strain evidence="1">Farmed</strain>
    </source>
</reference>
<dbReference type="PANTHER" id="PTHR16039">
    <property type="entry name" value="HAUS AUGMIN-LIKE COMPLEX SUBUNIT 2"/>
    <property type="match status" value="1"/>
</dbReference>
<dbReference type="InterPro" id="IPR028346">
    <property type="entry name" value="HAUS2"/>
</dbReference>
<dbReference type="GO" id="GO:0007020">
    <property type="term" value="P:microtubule nucleation"/>
    <property type="evidence" value="ECO:0007669"/>
    <property type="project" value="TreeGrafter"/>
</dbReference>
<dbReference type="Pfam" id="PF15003">
    <property type="entry name" value="HAUS2"/>
    <property type="match status" value="1"/>
</dbReference>
<proteinExistence type="predicted"/>
<dbReference type="Proteomes" id="UP000597762">
    <property type="component" value="Unassembled WGS sequence"/>
</dbReference>
<dbReference type="GO" id="GO:0007098">
    <property type="term" value="P:centrosome cycle"/>
    <property type="evidence" value="ECO:0007669"/>
    <property type="project" value="InterPro"/>
</dbReference>
<comment type="caution">
    <text evidence="1">The sequence shown here is derived from an EMBL/GenBank/DDBJ whole genome shotgun (WGS) entry which is preliminary data.</text>
</comment>
<protein>
    <submittedName>
        <fullName evidence="1">Uncharacterized protein</fullName>
    </submittedName>
</protein>
<dbReference type="GO" id="GO:0070652">
    <property type="term" value="C:HAUS complex"/>
    <property type="evidence" value="ECO:0007669"/>
    <property type="project" value="InterPro"/>
</dbReference>